<feature type="region of interest" description="Disordered" evidence="1">
    <location>
        <begin position="270"/>
        <end position="345"/>
    </location>
</feature>
<feature type="region of interest" description="Disordered" evidence="1">
    <location>
        <begin position="359"/>
        <end position="422"/>
    </location>
</feature>
<protein>
    <submittedName>
        <fullName evidence="2">Uncharacterized protein</fullName>
    </submittedName>
</protein>
<comment type="caution">
    <text evidence="2">The sequence shown here is derived from an EMBL/GenBank/DDBJ whole genome shotgun (WGS) entry which is preliminary data.</text>
</comment>
<gene>
    <name evidence="2" type="ORF">BC938DRAFT_478870</name>
</gene>
<evidence type="ECO:0000313" key="2">
    <source>
        <dbReference type="EMBL" id="RUS35553.1"/>
    </source>
</evidence>
<feature type="compositionally biased region" description="Basic and acidic residues" evidence="1">
    <location>
        <begin position="367"/>
        <end position="380"/>
    </location>
</feature>
<keyword evidence="3" id="KW-1185">Reference proteome</keyword>
<organism evidence="2 3">
    <name type="scientific">Jimgerdemannia flammicorona</name>
    <dbReference type="NCBI Taxonomy" id="994334"/>
    <lineage>
        <taxon>Eukaryota</taxon>
        <taxon>Fungi</taxon>
        <taxon>Fungi incertae sedis</taxon>
        <taxon>Mucoromycota</taxon>
        <taxon>Mucoromycotina</taxon>
        <taxon>Endogonomycetes</taxon>
        <taxon>Endogonales</taxon>
        <taxon>Endogonaceae</taxon>
        <taxon>Jimgerdemannia</taxon>
    </lineage>
</organism>
<feature type="compositionally biased region" description="Polar residues" evidence="1">
    <location>
        <begin position="639"/>
        <end position="650"/>
    </location>
</feature>
<feature type="compositionally biased region" description="Low complexity" evidence="1">
    <location>
        <begin position="410"/>
        <end position="420"/>
    </location>
</feature>
<reference evidence="2 3" key="1">
    <citation type="journal article" date="2018" name="New Phytol.">
        <title>Phylogenomics of Endogonaceae and evolution of mycorrhizas within Mucoromycota.</title>
        <authorList>
            <person name="Chang Y."/>
            <person name="Desiro A."/>
            <person name="Na H."/>
            <person name="Sandor L."/>
            <person name="Lipzen A."/>
            <person name="Clum A."/>
            <person name="Barry K."/>
            <person name="Grigoriev I.V."/>
            <person name="Martin F.M."/>
            <person name="Stajich J.E."/>
            <person name="Smith M.E."/>
            <person name="Bonito G."/>
            <person name="Spatafora J.W."/>
        </authorList>
    </citation>
    <scope>NUCLEOTIDE SEQUENCE [LARGE SCALE GENOMIC DNA]</scope>
    <source>
        <strain evidence="2 3">AD002</strain>
    </source>
</reference>
<evidence type="ECO:0000256" key="1">
    <source>
        <dbReference type="SAM" id="MobiDB-lite"/>
    </source>
</evidence>
<dbReference type="EMBL" id="RBNJ01000035">
    <property type="protein sequence ID" value="RUS35553.1"/>
    <property type="molecule type" value="Genomic_DNA"/>
</dbReference>
<feature type="region of interest" description="Disordered" evidence="1">
    <location>
        <begin position="629"/>
        <end position="650"/>
    </location>
</feature>
<dbReference type="AlphaFoldDB" id="A0A433R0J7"/>
<evidence type="ECO:0000313" key="3">
    <source>
        <dbReference type="Proteomes" id="UP000274822"/>
    </source>
</evidence>
<name>A0A433R0J7_9FUNG</name>
<accession>A0A433R0J7</accession>
<feature type="compositionally biased region" description="Polar residues" evidence="1">
    <location>
        <begin position="276"/>
        <end position="289"/>
    </location>
</feature>
<sequence length="739" mass="82358">MVSLDMDETPPPHFDILWRLFELEPIWNLFLEACEKKLAPEPLWQSANSGSKHVLIFQFLSILIHKFAANLDGKPPLDTRPSLAYFPSRAFSSHQTSFPSPPQWKDLENLLLASTSGLLSKHLALARSANDFILSTVAKWHSEDAKEDLFTNFDLLRIGLRDSDCSVTLMDSQLNPQYRILHFLRFIANTVIRPIEVALGPSIQEGLGDCQSLGELSNLYSSQSSLGGEQHLSQALLSNGNISGTKSVLEITRDGDTFRYPFCLNEAVGPKAKASSCPQPSTPTLSSRIEPNKRRASDPVPTRVPFLDDEGAKRSSLDNLGKTADKKKRRKTSTSRSNLTKSLDGGGAITLKKRKFTSGDLGAENCADGKESDVAKEQHEIGTAMNDRSVTSVVEQRIGHPVGGVREQTHSSAGSSGTSAPFEGAKLSEEMSALVRATAIEMMEQWKREASQTILETIMMQLDTIVREKMQLVVDDVINQTMEKRVRAISEEKMAEKRELDDNIAEEAMSSLWQSRLEMARHDSEMRCAVNRTISEIFEEQLDRSENWMLASVDRKVEQVFGRRHRRLVSSVTEDLDRVVTQVVERRVGEVKGRLDGTINTALEAILKDRRKRTVEDESDEKHGVRWIEEPSGVPTPIPSQSCERTGQKTTMSLPPEGYFGTHSSPAWSVEALPSCSPFTQVKNNTLSHSSVSSWASWASWEANMAPIINGFAIYLEKQKEKRLSNNTIGDDKDKNEEG</sequence>
<proteinExistence type="predicted"/>
<dbReference type="Proteomes" id="UP000274822">
    <property type="component" value="Unassembled WGS sequence"/>
</dbReference>